<evidence type="ECO:0000313" key="2">
    <source>
        <dbReference type="EMBL" id="MBX33439.1"/>
    </source>
</evidence>
<evidence type="ECO:0000256" key="1">
    <source>
        <dbReference type="SAM" id="Phobius"/>
    </source>
</evidence>
<keyword evidence="1" id="KW-1133">Transmembrane helix</keyword>
<reference evidence="2" key="1">
    <citation type="submission" date="2018-02" db="EMBL/GenBank/DDBJ databases">
        <title>Rhizophora mucronata_Transcriptome.</title>
        <authorList>
            <person name="Meera S.P."/>
            <person name="Sreeshan A."/>
            <person name="Augustine A."/>
        </authorList>
    </citation>
    <scope>NUCLEOTIDE SEQUENCE</scope>
    <source>
        <tissue evidence="2">Leaf</tissue>
    </source>
</reference>
<organism evidence="2">
    <name type="scientific">Rhizophora mucronata</name>
    <name type="common">Asiatic mangrove</name>
    <dbReference type="NCBI Taxonomy" id="61149"/>
    <lineage>
        <taxon>Eukaryota</taxon>
        <taxon>Viridiplantae</taxon>
        <taxon>Streptophyta</taxon>
        <taxon>Embryophyta</taxon>
        <taxon>Tracheophyta</taxon>
        <taxon>Spermatophyta</taxon>
        <taxon>Magnoliopsida</taxon>
        <taxon>eudicotyledons</taxon>
        <taxon>Gunneridae</taxon>
        <taxon>Pentapetalae</taxon>
        <taxon>rosids</taxon>
        <taxon>fabids</taxon>
        <taxon>Malpighiales</taxon>
        <taxon>Rhizophoraceae</taxon>
        <taxon>Rhizophora</taxon>
    </lineage>
</organism>
<sequence>MCLDPFGAEFGAILIFFSFVFNFSFLAWGTGVPVEFIGIIRKKPPQMDNFSSGDLLIYISIFWEDYYK</sequence>
<feature type="transmembrane region" description="Helical" evidence="1">
    <location>
        <begin position="12"/>
        <end position="37"/>
    </location>
</feature>
<keyword evidence="1" id="KW-0472">Membrane</keyword>
<accession>A0A2P2MT85</accession>
<protein>
    <submittedName>
        <fullName evidence="2">Uncharacterized protein</fullName>
    </submittedName>
</protein>
<dbReference type="EMBL" id="GGEC01052955">
    <property type="protein sequence ID" value="MBX33439.1"/>
    <property type="molecule type" value="Transcribed_RNA"/>
</dbReference>
<proteinExistence type="predicted"/>
<keyword evidence="1" id="KW-0812">Transmembrane</keyword>
<dbReference type="AlphaFoldDB" id="A0A2P2MT85"/>
<name>A0A2P2MT85_RHIMU</name>